<name>A0A9W7W6L2_9PEZI</name>
<dbReference type="AlphaFoldDB" id="A0A9W7W6L2"/>
<reference evidence="2 3" key="1">
    <citation type="journal article" date="2018" name="IMA Fungus">
        <title>IMA Genome-F 10: Nine draft genome sequences of Claviceps purpurea s.lat., including C. arundinis, C. humidiphila, and C. cf. spartinae, pseudomolecules for the pitch canker pathogen Fusarium circinatum, draft genome of Davidsoniella eucalypti, Grosmannia galeiformis, Quambalaria eucalypti, and Teratosphaeria destructans.</title>
        <authorList>
            <person name="Wingfield B.D."/>
            <person name="Liu M."/>
            <person name="Nguyen H.D."/>
            <person name="Lane F.A."/>
            <person name="Morgan S.W."/>
            <person name="De Vos L."/>
            <person name="Wilken P.M."/>
            <person name="Duong T.A."/>
            <person name="Aylward J."/>
            <person name="Coetzee M.P."/>
            <person name="Dadej K."/>
            <person name="De Beer Z.W."/>
            <person name="Findlay W."/>
            <person name="Havenga M."/>
            <person name="Kolarik M."/>
            <person name="Menzies J.G."/>
            <person name="Naidoo K."/>
            <person name="Pochopski O."/>
            <person name="Shoukouhi P."/>
            <person name="Santana Q.C."/>
            <person name="Seifert K.A."/>
            <person name="Soal N."/>
            <person name="Steenkamp E.T."/>
            <person name="Tatham C.T."/>
            <person name="van der Nest M.A."/>
            <person name="Wingfield M.J."/>
        </authorList>
    </citation>
    <scope>NUCLEOTIDE SEQUENCE [LARGE SCALE GENOMIC DNA]</scope>
    <source>
        <strain evidence="2">CMW44962</strain>
    </source>
</reference>
<evidence type="ECO:0000313" key="3">
    <source>
        <dbReference type="Proteomes" id="UP001138500"/>
    </source>
</evidence>
<evidence type="ECO:0000313" key="2">
    <source>
        <dbReference type="EMBL" id="KAH9844625.1"/>
    </source>
</evidence>
<feature type="region of interest" description="Disordered" evidence="1">
    <location>
        <begin position="27"/>
        <end position="111"/>
    </location>
</feature>
<comment type="caution">
    <text evidence="2">The sequence shown here is derived from an EMBL/GenBank/DDBJ whole genome shotgun (WGS) entry which is preliminary data.</text>
</comment>
<gene>
    <name evidence="2" type="ORF">Tdes44962_MAKER10513</name>
</gene>
<dbReference type="EMBL" id="RIBY02000275">
    <property type="protein sequence ID" value="KAH9844625.1"/>
    <property type="molecule type" value="Genomic_DNA"/>
</dbReference>
<reference evidence="2 3" key="2">
    <citation type="journal article" date="2021" name="Curr. Genet.">
        <title>Genetic response to nitrogen starvation in the aggressive Eucalyptus foliar pathogen Teratosphaeria destructans.</title>
        <authorList>
            <person name="Havenga M."/>
            <person name="Wingfield B.D."/>
            <person name="Wingfield M.J."/>
            <person name="Dreyer L.L."/>
            <person name="Roets F."/>
            <person name="Aylward J."/>
        </authorList>
    </citation>
    <scope>NUCLEOTIDE SEQUENCE [LARGE SCALE GENOMIC DNA]</scope>
    <source>
        <strain evidence="2">CMW44962</strain>
    </source>
</reference>
<protein>
    <submittedName>
        <fullName evidence="2">Uncharacterized protein</fullName>
    </submittedName>
</protein>
<dbReference type="Proteomes" id="UP001138500">
    <property type="component" value="Unassembled WGS sequence"/>
</dbReference>
<sequence>MQIEQMSNPRAKIRLRAVLASLNRELTQSRLARPARDDLPSDPSTPSPGDPTPDDFVFTHLPASDDDEIPGTPPPDLVETSQIETSHDEDDDEDHDETFYTVARPSRRPRFDATTGWFSGSIDEFHGFLRKGGPEGSRRVSREGSPGPVWRGGESAPLDEVVVERYLGRYEGNDGGK</sequence>
<dbReference type="OrthoDB" id="9985428at2759"/>
<accession>A0A9W7W6L2</accession>
<feature type="region of interest" description="Disordered" evidence="1">
    <location>
        <begin position="128"/>
        <end position="156"/>
    </location>
</feature>
<proteinExistence type="predicted"/>
<keyword evidence="3" id="KW-1185">Reference proteome</keyword>
<feature type="compositionally biased region" description="Acidic residues" evidence="1">
    <location>
        <begin position="87"/>
        <end position="96"/>
    </location>
</feature>
<organism evidence="2 3">
    <name type="scientific">Teratosphaeria destructans</name>
    <dbReference type="NCBI Taxonomy" id="418781"/>
    <lineage>
        <taxon>Eukaryota</taxon>
        <taxon>Fungi</taxon>
        <taxon>Dikarya</taxon>
        <taxon>Ascomycota</taxon>
        <taxon>Pezizomycotina</taxon>
        <taxon>Dothideomycetes</taxon>
        <taxon>Dothideomycetidae</taxon>
        <taxon>Mycosphaerellales</taxon>
        <taxon>Teratosphaeriaceae</taxon>
        <taxon>Teratosphaeria</taxon>
    </lineage>
</organism>
<evidence type="ECO:0000256" key="1">
    <source>
        <dbReference type="SAM" id="MobiDB-lite"/>
    </source>
</evidence>
<feature type="compositionally biased region" description="Basic and acidic residues" evidence="1">
    <location>
        <begin position="128"/>
        <end position="142"/>
    </location>
</feature>